<accession>A0A1F6GQR1</accession>
<dbReference type="GO" id="GO:0005829">
    <property type="term" value="C:cytosol"/>
    <property type="evidence" value="ECO:0007669"/>
    <property type="project" value="TreeGrafter"/>
</dbReference>
<keyword evidence="2" id="KW-0378">Hydrolase</keyword>
<evidence type="ECO:0000256" key="2">
    <source>
        <dbReference type="RuleBase" id="RU363015"/>
    </source>
</evidence>
<dbReference type="GO" id="GO:0009691">
    <property type="term" value="P:cytokinin biosynthetic process"/>
    <property type="evidence" value="ECO:0007669"/>
    <property type="project" value="UniProtKB-UniRule"/>
</dbReference>
<evidence type="ECO:0000256" key="1">
    <source>
        <dbReference type="ARBA" id="ARBA00000274"/>
    </source>
</evidence>
<dbReference type="SUPFAM" id="SSF102405">
    <property type="entry name" value="MCP/YpsA-like"/>
    <property type="match status" value="1"/>
</dbReference>
<protein>
    <recommendedName>
        <fullName evidence="2">Cytokinin riboside 5'-monophosphate phosphoribohydrolase</fullName>
        <ecNumber evidence="2">3.2.2.n1</ecNumber>
    </recommendedName>
</protein>
<dbReference type="EMBL" id="MFNF01000046">
    <property type="protein sequence ID" value="OGH00368.1"/>
    <property type="molecule type" value="Genomic_DNA"/>
</dbReference>
<evidence type="ECO:0000313" key="4">
    <source>
        <dbReference type="Proteomes" id="UP000177583"/>
    </source>
</evidence>
<dbReference type="PANTHER" id="PTHR43393">
    <property type="entry name" value="CYTOKININ RIBOSIDE 5'-MONOPHOSPHATE PHOSPHORIBOHYDROLASE"/>
    <property type="match status" value="1"/>
</dbReference>
<dbReference type="InterPro" id="IPR005269">
    <property type="entry name" value="LOG"/>
</dbReference>
<reference evidence="3 4" key="1">
    <citation type="journal article" date="2016" name="Nat. Commun.">
        <title>Thousands of microbial genomes shed light on interconnected biogeochemical processes in an aquifer system.</title>
        <authorList>
            <person name="Anantharaman K."/>
            <person name="Brown C.T."/>
            <person name="Hug L.A."/>
            <person name="Sharon I."/>
            <person name="Castelle C.J."/>
            <person name="Probst A.J."/>
            <person name="Thomas B.C."/>
            <person name="Singh A."/>
            <person name="Wilkins M.J."/>
            <person name="Karaoz U."/>
            <person name="Brodie E.L."/>
            <person name="Williams K.H."/>
            <person name="Hubbard S.S."/>
            <person name="Banfield J.F."/>
        </authorList>
    </citation>
    <scope>NUCLEOTIDE SEQUENCE [LARGE SCALE GENOMIC DNA]</scope>
</reference>
<keyword evidence="2" id="KW-0203">Cytokinin biosynthesis</keyword>
<dbReference type="EC" id="3.2.2.n1" evidence="2"/>
<organism evidence="3 4">
    <name type="scientific">Candidatus Lambdaproteobacteria bacterium RIFOXYD2_FULL_56_26</name>
    <dbReference type="NCBI Taxonomy" id="1817773"/>
    <lineage>
        <taxon>Bacteria</taxon>
        <taxon>Pseudomonadati</taxon>
        <taxon>Pseudomonadota</taxon>
        <taxon>Candidatus Lambdaproteobacteria</taxon>
    </lineage>
</organism>
<comment type="caution">
    <text evidence="3">The sequence shown here is derived from an EMBL/GenBank/DDBJ whole genome shotgun (WGS) entry which is preliminary data.</text>
</comment>
<dbReference type="AlphaFoldDB" id="A0A1F6GQR1"/>
<evidence type="ECO:0000313" key="3">
    <source>
        <dbReference type="EMBL" id="OGH00368.1"/>
    </source>
</evidence>
<dbReference type="NCBIfam" id="TIGR00730">
    <property type="entry name" value="Rossman fold protein, TIGR00730 family"/>
    <property type="match status" value="1"/>
</dbReference>
<dbReference type="Gene3D" id="3.40.50.450">
    <property type="match status" value="1"/>
</dbReference>
<proteinExistence type="inferred from homology"/>
<dbReference type="GO" id="GO:0008714">
    <property type="term" value="F:AMP nucleosidase activity"/>
    <property type="evidence" value="ECO:0007669"/>
    <property type="project" value="UniProtKB-EC"/>
</dbReference>
<comment type="catalytic activity">
    <reaction evidence="1">
        <text>AMP + H2O = D-ribose 5-phosphate + adenine</text>
        <dbReference type="Rhea" id="RHEA:20129"/>
        <dbReference type="ChEBI" id="CHEBI:15377"/>
        <dbReference type="ChEBI" id="CHEBI:16708"/>
        <dbReference type="ChEBI" id="CHEBI:78346"/>
        <dbReference type="ChEBI" id="CHEBI:456215"/>
        <dbReference type="EC" id="3.2.2.4"/>
    </reaction>
</comment>
<dbReference type="Pfam" id="PF03641">
    <property type="entry name" value="Lysine_decarbox"/>
    <property type="match status" value="1"/>
</dbReference>
<comment type="similarity">
    <text evidence="2">Belongs to the LOG family.</text>
</comment>
<dbReference type="Proteomes" id="UP000177583">
    <property type="component" value="Unassembled WGS sequence"/>
</dbReference>
<gene>
    <name evidence="3" type="ORF">A2557_09215</name>
</gene>
<dbReference type="InterPro" id="IPR052341">
    <property type="entry name" value="LOG_family_nucleotidases"/>
</dbReference>
<sequence>MSNSDPSKISTFLDEEFLRSPEARQVRMLAEIAAPGQKFAKEEVKNTIVFFGSARSVSEKDARAHLEAIEEFMTRSEVITEETHAQLHRAQMDLRLSYYYEAARSLAFKLTQWSMGIVQKEKRFLICSGGGPGMMEAANRGAAEAGGPSVGLNITLPFEQNPNPYQTAKLSFEFHYFFIRKFWFAYLAKGLVVFPGGFGTMDELFELLTLVQTGKLQKRIPILLYGKEFWGDFLNFEALLKWQVISEKDLLLFKIVDDVDEAFELIKNGIIEEFL</sequence>
<dbReference type="PANTHER" id="PTHR43393:SF3">
    <property type="entry name" value="LYSINE DECARBOXYLASE-LIKE PROTEIN"/>
    <property type="match status" value="1"/>
</dbReference>
<name>A0A1F6GQR1_9PROT</name>
<dbReference type="InterPro" id="IPR031100">
    <property type="entry name" value="LOG_fam"/>
</dbReference>